<dbReference type="CDD" id="cd00353">
    <property type="entry name" value="Ribosomal_S15p_S13e"/>
    <property type="match status" value="1"/>
</dbReference>
<evidence type="ECO:0000256" key="1">
    <source>
        <dbReference type="ARBA" id="ARBA00022980"/>
    </source>
</evidence>
<dbReference type="SUPFAM" id="SSF47060">
    <property type="entry name" value="S15/NS1 RNA-binding domain"/>
    <property type="match status" value="1"/>
</dbReference>
<evidence type="ECO:0000256" key="6">
    <source>
        <dbReference type="RuleBase" id="RU004524"/>
    </source>
</evidence>
<dbReference type="InterPro" id="IPR009068">
    <property type="entry name" value="uS15_NS1_RNA-bd_sf"/>
</dbReference>
<dbReference type="PROSITE" id="PS00362">
    <property type="entry name" value="RIBOSOMAL_S15"/>
    <property type="match status" value="1"/>
</dbReference>
<dbReference type="PANTHER" id="PTHR23321:SF26">
    <property type="entry name" value="SMALL RIBOSOMAL SUBUNIT PROTEIN US15M"/>
    <property type="match status" value="1"/>
</dbReference>
<organism evidence="7 8">
    <name type="scientific">Propioniciclava flava</name>
    <dbReference type="NCBI Taxonomy" id="2072026"/>
    <lineage>
        <taxon>Bacteria</taxon>
        <taxon>Bacillati</taxon>
        <taxon>Actinomycetota</taxon>
        <taxon>Actinomycetes</taxon>
        <taxon>Propionibacteriales</taxon>
        <taxon>Propionibacteriaceae</taxon>
        <taxon>Propioniciclava</taxon>
    </lineage>
</organism>
<evidence type="ECO:0000256" key="2">
    <source>
        <dbReference type="ARBA" id="ARBA00023274"/>
    </source>
</evidence>
<dbReference type="Gene3D" id="6.10.250.3130">
    <property type="match status" value="1"/>
</dbReference>
<keyword evidence="2 4" id="KW-0687">Ribonucleoprotein</keyword>
<dbReference type="Gene3D" id="1.10.287.10">
    <property type="entry name" value="S15/NS1, RNA-binding"/>
    <property type="match status" value="1"/>
</dbReference>
<accession>A0A4Q2EHI0</accession>
<evidence type="ECO:0000313" key="8">
    <source>
        <dbReference type="Proteomes" id="UP000290624"/>
    </source>
</evidence>
<dbReference type="NCBIfam" id="TIGR00952">
    <property type="entry name" value="S15_bact"/>
    <property type="match status" value="1"/>
</dbReference>
<comment type="function">
    <text evidence="4 6">One of the primary rRNA binding proteins, it binds directly to 16S rRNA where it helps nucleate assembly of the platform of the 30S subunit by binding and bridging several RNA helices of the 16S rRNA.</text>
</comment>
<dbReference type="GO" id="GO:0003735">
    <property type="term" value="F:structural constituent of ribosome"/>
    <property type="evidence" value="ECO:0007669"/>
    <property type="project" value="InterPro"/>
</dbReference>
<dbReference type="InterPro" id="IPR005290">
    <property type="entry name" value="Ribosomal_uS15_bac-type"/>
</dbReference>
<name>A0A4Q2EHI0_9ACTN</name>
<dbReference type="FunFam" id="1.10.287.10:FF:000002">
    <property type="entry name" value="30S ribosomal protein S15"/>
    <property type="match status" value="1"/>
</dbReference>
<dbReference type="RefSeq" id="WP_129458875.1">
    <property type="nucleotide sequence ID" value="NZ_PPCV01000005.1"/>
</dbReference>
<sequence>MDAATKKQIIEDYAITPGDTGSPDVQIALLSKRISHLTEHLKQHKGDHHSRRGLMLLVGQRRRLLNYVAKQDVEHYRALIARLGLRR</sequence>
<evidence type="ECO:0000256" key="3">
    <source>
        <dbReference type="ARBA" id="ARBA00064542"/>
    </source>
</evidence>
<gene>
    <name evidence="4" type="primary">rpsO</name>
    <name evidence="7" type="ORF">C1706_08840</name>
</gene>
<comment type="function">
    <text evidence="4">Forms an intersubunit bridge (bridge B4) with the 23S rRNA of the 50S subunit in the ribosome.</text>
</comment>
<dbReference type="EMBL" id="PPCV01000005">
    <property type="protein sequence ID" value="RXW32136.1"/>
    <property type="molecule type" value="Genomic_DNA"/>
</dbReference>
<comment type="caution">
    <text evidence="7">The sequence shown here is derived from an EMBL/GenBank/DDBJ whole genome shotgun (WGS) entry which is preliminary data.</text>
</comment>
<dbReference type="SMART" id="SM01387">
    <property type="entry name" value="Ribosomal_S15"/>
    <property type="match status" value="1"/>
</dbReference>
<dbReference type="Proteomes" id="UP000290624">
    <property type="component" value="Unassembled WGS sequence"/>
</dbReference>
<dbReference type="GO" id="GO:0006412">
    <property type="term" value="P:translation"/>
    <property type="evidence" value="ECO:0007669"/>
    <property type="project" value="UniProtKB-UniRule"/>
</dbReference>
<keyword evidence="4 6" id="KW-0694">RNA-binding</keyword>
<dbReference type="GO" id="GO:0019843">
    <property type="term" value="F:rRNA binding"/>
    <property type="evidence" value="ECO:0007669"/>
    <property type="project" value="UniProtKB-UniRule"/>
</dbReference>
<keyword evidence="4 6" id="KW-0699">rRNA-binding</keyword>
<dbReference type="PANTHER" id="PTHR23321">
    <property type="entry name" value="RIBOSOMAL PROTEIN S15, BACTERIAL AND ORGANELLAR"/>
    <property type="match status" value="1"/>
</dbReference>
<dbReference type="InterPro" id="IPR000589">
    <property type="entry name" value="Ribosomal_uS15"/>
</dbReference>
<keyword evidence="1 4" id="KW-0689">Ribosomal protein</keyword>
<dbReference type="GO" id="GO:0022627">
    <property type="term" value="C:cytosolic small ribosomal subunit"/>
    <property type="evidence" value="ECO:0007669"/>
    <property type="project" value="TreeGrafter"/>
</dbReference>
<dbReference type="OrthoDB" id="9799262at2"/>
<evidence type="ECO:0000256" key="4">
    <source>
        <dbReference type="HAMAP-Rule" id="MF_01343"/>
    </source>
</evidence>
<comment type="subunit">
    <text evidence="3 4">Part of the 30S ribosomal subunit. Forms a bridge to the 50S subunit in the 70S ribosome, contacting the 23S rRNA.</text>
</comment>
<dbReference type="HAMAP" id="MF_01343_B">
    <property type="entry name" value="Ribosomal_uS15_B"/>
    <property type="match status" value="1"/>
</dbReference>
<evidence type="ECO:0000256" key="5">
    <source>
        <dbReference type="RuleBase" id="RU003919"/>
    </source>
</evidence>
<reference evidence="7 8" key="1">
    <citation type="submission" date="2018-01" db="EMBL/GenBank/DDBJ databases">
        <title>Lactibacter flavus gen. nov., sp. nov., a novel bacterium of the family Propionibacteriaceae isolated from raw milk and dairy products.</title>
        <authorList>
            <person name="Wenning M."/>
            <person name="Breitenwieser F."/>
            <person name="Huptas C."/>
            <person name="von Neubeck M."/>
            <person name="Busse H.-J."/>
            <person name="Scherer S."/>
        </authorList>
    </citation>
    <scope>NUCLEOTIDE SEQUENCE [LARGE SCALE GENOMIC DNA]</scope>
    <source>
        <strain evidence="7 8">VG341</strain>
    </source>
</reference>
<dbReference type="AlphaFoldDB" id="A0A4Q2EHI0"/>
<keyword evidence="8" id="KW-1185">Reference proteome</keyword>
<protein>
    <recommendedName>
        <fullName evidence="4">Small ribosomal subunit protein uS15</fullName>
    </recommendedName>
</protein>
<dbReference type="Pfam" id="PF00312">
    <property type="entry name" value="Ribosomal_S15"/>
    <property type="match status" value="1"/>
</dbReference>
<proteinExistence type="inferred from homology"/>
<comment type="similarity">
    <text evidence="4 5">Belongs to the universal ribosomal protein uS15 family.</text>
</comment>
<evidence type="ECO:0000313" key="7">
    <source>
        <dbReference type="EMBL" id="RXW32136.1"/>
    </source>
</evidence>